<dbReference type="InterPro" id="IPR036721">
    <property type="entry name" value="RCK_C_sf"/>
</dbReference>
<comment type="subcellular location">
    <subcellularLocation>
        <location evidence="1">Cell membrane</location>
        <topology evidence="1">Multi-pass membrane protein</topology>
    </subcellularLocation>
</comment>
<evidence type="ECO:0000256" key="7">
    <source>
        <dbReference type="ARBA" id="ARBA00023136"/>
    </source>
</evidence>
<dbReference type="PROSITE" id="PS51202">
    <property type="entry name" value="RCK_C"/>
    <property type="match status" value="2"/>
</dbReference>
<dbReference type="Gene3D" id="3.30.70.1450">
    <property type="entry name" value="Regulator of K+ conductance, C-terminal domain"/>
    <property type="match status" value="2"/>
</dbReference>
<evidence type="ECO:0000313" key="10">
    <source>
        <dbReference type="EMBL" id="MDX8414752.1"/>
    </source>
</evidence>
<keyword evidence="4" id="KW-1003">Cell membrane</keyword>
<dbReference type="InterPro" id="IPR006037">
    <property type="entry name" value="RCK_C"/>
</dbReference>
<comment type="similarity">
    <text evidence="2">Belongs to the AAE transporter (TC 2.A.81) family.</text>
</comment>
<evidence type="ECO:0000313" key="11">
    <source>
        <dbReference type="Proteomes" id="UP001275932"/>
    </source>
</evidence>
<feature type="transmembrane region" description="Helical" evidence="8">
    <location>
        <begin position="69"/>
        <end position="88"/>
    </location>
</feature>
<dbReference type="PANTHER" id="PTHR30445:SF3">
    <property type="entry name" value="TRANSPORT PROTEIN YIDE-RELATED"/>
    <property type="match status" value="1"/>
</dbReference>
<dbReference type="RefSeq" id="WP_370396201.1">
    <property type="nucleotide sequence ID" value="NZ_JALBUT010000001.1"/>
</dbReference>
<name>A0ABU4WDX4_9BACT</name>
<keyword evidence="7 8" id="KW-0472">Membrane</keyword>
<evidence type="ECO:0000256" key="3">
    <source>
        <dbReference type="ARBA" id="ARBA00022448"/>
    </source>
</evidence>
<evidence type="ECO:0000256" key="1">
    <source>
        <dbReference type="ARBA" id="ARBA00004651"/>
    </source>
</evidence>
<feature type="transmembrane region" description="Helical" evidence="8">
    <location>
        <begin position="401"/>
        <end position="422"/>
    </location>
</feature>
<keyword evidence="3" id="KW-0813">Transport</keyword>
<feature type="domain" description="RCK C-terminal" evidence="9">
    <location>
        <begin position="195"/>
        <end position="277"/>
    </location>
</feature>
<evidence type="ECO:0000256" key="8">
    <source>
        <dbReference type="SAM" id="Phobius"/>
    </source>
</evidence>
<evidence type="ECO:0000256" key="5">
    <source>
        <dbReference type="ARBA" id="ARBA00022692"/>
    </source>
</evidence>
<evidence type="ECO:0000259" key="9">
    <source>
        <dbReference type="PROSITE" id="PS51202"/>
    </source>
</evidence>
<dbReference type="NCBIfam" id="NF003007">
    <property type="entry name" value="PRK03818.1"/>
    <property type="match status" value="1"/>
</dbReference>
<dbReference type="InterPro" id="IPR050144">
    <property type="entry name" value="AAE_transporter"/>
</dbReference>
<dbReference type="PANTHER" id="PTHR30445">
    <property type="entry name" value="K(+)_H(+) ANTIPORTER SUBUNIT KHTT"/>
    <property type="match status" value="1"/>
</dbReference>
<comment type="caution">
    <text evidence="10">The sequence shown here is derived from an EMBL/GenBank/DDBJ whole genome shotgun (WGS) entry which is preliminary data.</text>
</comment>
<feature type="transmembrane region" description="Helical" evidence="8">
    <location>
        <begin position="469"/>
        <end position="487"/>
    </location>
</feature>
<dbReference type="Pfam" id="PF06826">
    <property type="entry name" value="Asp-Al_Ex"/>
    <property type="match status" value="2"/>
</dbReference>
<reference evidence="10 11" key="1">
    <citation type="submission" date="2022-03" db="EMBL/GenBank/DDBJ databases">
        <title>Novel taxa within the pig intestine.</title>
        <authorList>
            <person name="Wylensek D."/>
            <person name="Bishof K."/>
            <person name="Afrizal A."/>
            <person name="Clavel T."/>
        </authorList>
    </citation>
    <scope>NUCLEOTIDE SEQUENCE [LARGE SCALE GENOMIC DNA]</scope>
    <source>
        <strain evidence="10 11">CLA-KB-P66</strain>
    </source>
</reference>
<keyword evidence="6 8" id="KW-1133">Transmembrane helix</keyword>
<dbReference type="Pfam" id="PF02080">
    <property type="entry name" value="TrkA_C"/>
    <property type="match status" value="2"/>
</dbReference>
<evidence type="ECO:0000256" key="2">
    <source>
        <dbReference type="ARBA" id="ARBA00009854"/>
    </source>
</evidence>
<accession>A0ABU4WDX4</accession>
<dbReference type="EMBL" id="JALBUT010000001">
    <property type="protein sequence ID" value="MDX8414752.1"/>
    <property type="molecule type" value="Genomic_DNA"/>
</dbReference>
<proteinExistence type="inferred from homology"/>
<sequence length="552" mass="58952">MDWIQNLFFGTGIAHSVAVLALVIFLGVALGKFKVGGISLGVTMALFVGIVASHFGMRIEHNVLNFAKEFGLILFVFAIGLQVGPSFFSSFKEGGLKMNAVAVFLVAMGVLTCIALKFITGLPIETMVGIMSGAVTNTPGLGAATQTFAELNPQGNPSAISMGYAVAYPLGVMGVIGSLLLIKFIFKINIEKENASLAKSSQDAVDAQRISLVVKNPAIDGKHIHELRDLISKNFVISRICGADGEIVVPSPDSVLTLNDKILVITAKRDVKAVEAFIGEKIDMSWDRLKAYMAARRIMVTNASVNGKTLYRLGLYDGLGFNITRVNRAGIDLVAHRDLSLQIGDRVTIVGSESAINNIEKKLGNSMTNLRHPNIVPIFLGIFLGVFVGSIPFHFPGIPQAVKLGLAGGPLVVAILLGRFGYKLNLATYTTVSANLMIREFGIALFLAGVGLGAGEGFLDTVLNGGYKWIAYGAMITVIPVMTAAFLGRLFFRLDYFTLMGVISGSTTNPPALAYSNAASPNDLPAVGYSTVYPLSMFLRVLSAQLLIIFFL</sequence>
<keyword evidence="11" id="KW-1185">Reference proteome</keyword>
<dbReference type="Proteomes" id="UP001275932">
    <property type="component" value="Unassembled WGS sequence"/>
</dbReference>
<organism evidence="10 11">
    <name type="scientific">Intestinicryptomonas porci</name>
    <dbReference type="NCBI Taxonomy" id="2926320"/>
    <lineage>
        <taxon>Bacteria</taxon>
        <taxon>Pseudomonadati</taxon>
        <taxon>Verrucomicrobiota</taxon>
        <taxon>Opitutia</taxon>
        <taxon>Opitutales</taxon>
        <taxon>Intestinicryptomonaceae</taxon>
        <taxon>Intestinicryptomonas</taxon>
    </lineage>
</organism>
<evidence type="ECO:0000256" key="4">
    <source>
        <dbReference type="ARBA" id="ARBA00022475"/>
    </source>
</evidence>
<protein>
    <submittedName>
        <fullName evidence="10">Transporter</fullName>
    </submittedName>
</protein>
<dbReference type="NCBIfam" id="TIGR01625">
    <property type="entry name" value="YidE_YbjL_dupl"/>
    <property type="match status" value="2"/>
</dbReference>
<dbReference type="SUPFAM" id="SSF116726">
    <property type="entry name" value="TrkA C-terminal domain-like"/>
    <property type="match status" value="2"/>
</dbReference>
<feature type="transmembrane region" description="Helical" evidence="8">
    <location>
        <begin position="443"/>
        <end position="463"/>
    </location>
</feature>
<dbReference type="InterPro" id="IPR006512">
    <property type="entry name" value="YidE_YbjL"/>
</dbReference>
<feature type="transmembrane region" description="Helical" evidence="8">
    <location>
        <begin position="37"/>
        <end position="57"/>
    </location>
</feature>
<gene>
    <name evidence="10" type="ORF">MOX91_00940</name>
</gene>
<feature type="transmembrane region" description="Helical" evidence="8">
    <location>
        <begin position="6"/>
        <end position="30"/>
    </location>
</feature>
<feature type="transmembrane region" description="Helical" evidence="8">
    <location>
        <begin position="100"/>
        <end position="119"/>
    </location>
</feature>
<feature type="domain" description="RCK C-terminal" evidence="9">
    <location>
        <begin position="280"/>
        <end position="365"/>
    </location>
</feature>
<keyword evidence="5 8" id="KW-0812">Transmembrane</keyword>
<feature type="transmembrane region" description="Helical" evidence="8">
    <location>
        <begin position="166"/>
        <end position="186"/>
    </location>
</feature>
<feature type="transmembrane region" description="Helical" evidence="8">
    <location>
        <begin position="375"/>
        <end position="395"/>
    </location>
</feature>
<evidence type="ECO:0000256" key="6">
    <source>
        <dbReference type="ARBA" id="ARBA00022989"/>
    </source>
</evidence>